<comment type="subcellular location">
    <subcellularLocation>
        <location evidence="2">Periplasm</location>
    </subcellularLocation>
</comment>
<sequence>MSTSRLRPALISVLTALTVGLGLVSGGVAAAAPTAVAAPAAFTPAQLVGPYPSDYPPGGTYVPVLDGFSYLRDNRPDIIAQNLRTVERINGSATRAEQNDAVAINYDDRLLSLSEALGQRLGPVFRKLLADGRLPKVAALTEGYTARAMLPLGTTLIEKEIFGNPRPFVVAPGKIERYNRPGEDLYADLGGNGSYPSGHTSMGYLIGGLLAYWLPELGPQITVRAGEIGRSRIVLGVHYPLDVMGGRILATDLVSARLSDPGFASLVDQAGRQLRAELERAVGVPLARFIAADTPYMSTQEAVAAHRQMMTYGFGKVAPGQRNEIPASAAALLKSRFPRLSDAQRLDILRRTAIDAGYPLDKAGSNGGWLRIDLAAAYAVTP</sequence>
<feature type="chain" id="PRO_5046276260" description="acid phosphatase" evidence="8">
    <location>
        <begin position="31"/>
        <end position="382"/>
    </location>
</feature>
<evidence type="ECO:0000256" key="1">
    <source>
        <dbReference type="ARBA" id="ARBA00000032"/>
    </source>
</evidence>
<evidence type="ECO:0000256" key="6">
    <source>
        <dbReference type="ARBA" id="ARBA00022764"/>
    </source>
</evidence>
<dbReference type="PROSITE" id="PS01157">
    <property type="entry name" value="ACID_PHOSPH_CL_A"/>
    <property type="match status" value="1"/>
</dbReference>
<protein>
    <recommendedName>
        <fullName evidence="4">acid phosphatase</fullName>
        <ecNumber evidence="4">3.1.3.2</ecNumber>
    </recommendedName>
</protein>
<feature type="signal peptide" evidence="8">
    <location>
        <begin position="1"/>
        <end position="30"/>
    </location>
</feature>
<evidence type="ECO:0000256" key="7">
    <source>
        <dbReference type="ARBA" id="ARBA00022801"/>
    </source>
</evidence>
<comment type="catalytic activity">
    <reaction evidence="1">
        <text>a phosphate monoester + H2O = an alcohol + phosphate</text>
        <dbReference type="Rhea" id="RHEA:15017"/>
        <dbReference type="ChEBI" id="CHEBI:15377"/>
        <dbReference type="ChEBI" id="CHEBI:30879"/>
        <dbReference type="ChEBI" id="CHEBI:43474"/>
        <dbReference type="ChEBI" id="CHEBI:67140"/>
        <dbReference type="EC" id="3.1.3.2"/>
    </reaction>
</comment>
<comment type="similarity">
    <text evidence="3">Belongs to the class A bacterial acid phosphatase family.</text>
</comment>
<dbReference type="SMART" id="SM00014">
    <property type="entry name" value="acidPPc"/>
    <property type="match status" value="1"/>
</dbReference>
<dbReference type="Gene3D" id="1.20.144.10">
    <property type="entry name" value="Phosphatidic acid phosphatase type 2/haloperoxidase"/>
    <property type="match status" value="1"/>
</dbReference>
<dbReference type="Pfam" id="PF01569">
    <property type="entry name" value="PAP2"/>
    <property type="match status" value="1"/>
</dbReference>
<accession>A0ABU7MJV6</accession>
<evidence type="ECO:0000256" key="4">
    <source>
        <dbReference type="ARBA" id="ARBA00012646"/>
    </source>
</evidence>
<evidence type="ECO:0000313" key="11">
    <source>
        <dbReference type="Proteomes" id="UP001347146"/>
    </source>
</evidence>
<dbReference type="InterPro" id="IPR036938">
    <property type="entry name" value="PAP2/HPO_sf"/>
</dbReference>
<keyword evidence="11" id="KW-1185">Reference proteome</keyword>
<reference evidence="10 11" key="1">
    <citation type="submission" date="2024-01" db="EMBL/GenBank/DDBJ databases">
        <title>Draft genome sequence of Gordonia sp. LSe1-13.</title>
        <authorList>
            <person name="Suphannarot A."/>
            <person name="Mingma R."/>
        </authorList>
    </citation>
    <scope>NUCLEOTIDE SEQUENCE [LARGE SCALE GENOMIC DNA]</scope>
    <source>
        <strain evidence="10 11">LSe1-13</strain>
    </source>
</reference>
<dbReference type="EMBL" id="JAZDUF010000009">
    <property type="protein sequence ID" value="MEE3853297.1"/>
    <property type="molecule type" value="Genomic_DNA"/>
</dbReference>
<dbReference type="RefSeq" id="WP_330436314.1">
    <property type="nucleotide sequence ID" value="NZ_JAZDUF010000009.1"/>
</dbReference>
<keyword evidence="7" id="KW-0378">Hydrolase</keyword>
<proteinExistence type="inferred from homology"/>
<gene>
    <name evidence="10" type="ORF">VZC37_23370</name>
</gene>
<evidence type="ECO:0000256" key="5">
    <source>
        <dbReference type="ARBA" id="ARBA00022729"/>
    </source>
</evidence>
<dbReference type="Proteomes" id="UP001347146">
    <property type="component" value="Unassembled WGS sequence"/>
</dbReference>
<dbReference type="InterPro" id="IPR001011">
    <property type="entry name" value="Acid_Pase_classA_bac"/>
</dbReference>
<feature type="domain" description="Phosphatidic acid phosphatase type 2/haloperoxidase" evidence="9">
    <location>
        <begin position="141"/>
        <end position="258"/>
    </location>
</feature>
<name>A0ABU7MJV6_9ACTN</name>
<dbReference type="EC" id="3.1.3.2" evidence="4"/>
<dbReference type="InterPro" id="IPR000326">
    <property type="entry name" value="PAP2/HPO"/>
</dbReference>
<evidence type="ECO:0000256" key="3">
    <source>
        <dbReference type="ARBA" id="ARBA00009017"/>
    </source>
</evidence>
<evidence type="ECO:0000313" key="10">
    <source>
        <dbReference type="EMBL" id="MEE3853297.1"/>
    </source>
</evidence>
<dbReference type="PRINTS" id="PR00483">
    <property type="entry name" value="BACPHPHTASE"/>
</dbReference>
<evidence type="ECO:0000256" key="8">
    <source>
        <dbReference type="SAM" id="SignalP"/>
    </source>
</evidence>
<evidence type="ECO:0000259" key="9">
    <source>
        <dbReference type="SMART" id="SM00014"/>
    </source>
</evidence>
<organism evidence="10 11">
    <name type="scientific">Gordonia sesuvii</name>
    <dbReference type="NCBI Taxonomy" id="3116777"/>
    <lineage>
        <taxon>Bacteria</taxon>
        <taxon>Bacillati</taxon>
        <taxon>Actinomycetota</taxon>
        <taxon>Actinomycetes</taxon>
        <taxon>Mycobacteriales</taxon>
        <taxon>Gordoniaceae</taxon>
        <taxon>Gordonia</taxon>
    </lineage>
</organism>
<evidence type="ECO:0000256" key="2">
    <source>
        <dbReference type="ARBA" id="ARBA00004418"/>
    </source>
</evidence>
<dbReference type="InterPro" id="IPR018296">
    <property type="entry name" value="Acid_Pase_classA_bac_CS"/>
</dbReference>
<comment type="caution">
    <text evidence="10">The sequence shown here is derived from an EMBL/GenBank/DDBJ whole genome shotgun (WGS) entry which is preliminary data.</text>
</comment>
<keyword evidence="6" id="KW-0574">Periplasm</keyword>
<dbReference type="SUPFAM" id="SSF48317">
    <property type="entry name" value="Acid phosphatase/Vanadium-dependent haloperoxidase"/>
    <property type="match status" value="1"/>
</dbReference>
<keyword evidence="5 8" id="KW-0732">Signal</keyword>